<evidence type="ECO:0000313" key="3">
    <source>
        <dbReference type="Proteomes" id="UP001152300"/>
    </source>
</evidence>
<sequence length="483" mass="55103">MSLEPPENDITGDSTPNLTDSDDSDLSDDTVDRQLSAKFLPENTKFDFVLLDVFTRTSGKGRRIAIIVLDGEKAEFLLPLERKLLVEHYDCPAIILYSRSDGKSQFFIENYCKDDARTDWEPFETSHGVLALNYLLDATDAQFNDRKVGKHIRTFLGGAKDFVAINYPQQHYVQLEKQRVDDWFEIMPYRAGCDTAFDDRTMEYRRVHLSNSTIIDANFADEVRNDISRNPVFVHQFGAIGFTLINLYTIHNFNHITSGIPDALVKQALSANEDDENPFVGVNAGTIFFYISPRLCEERTNNENNNELIYDLYEIHGKIVAPFPDDPSIGTAATTLAAYLALYLSEHDILCRESHERELNIGDHRISIFLMRLDTANSTKNQECRVEVVVETEVDALLKIKITELKFGAPVTLVKRESMEVSRRCLNTEFNLWKAGFRRADEVMEDYFGPVNEFSGEGVGSLLPLCRKERKYLARLFKEELGP</sequence>
<comment type="caution">
    <text evidence="2">The sequence shown here is derived from an EMBL/GenBank/DDBJ whole genome shotgun (WGS) entry which is preliminary data.</text>
</comment>
<dbReference type="AlphaFoldDB" id="A0A9X0AVR7"/>
<keyword evidence="3" id="KW-1185">Reference proteome</keyword>
<organism evidence="2 3">
    <name type="scientific">Sclerotinia nivalis</name>
    <dbReference type="NCBI Taxonomy" id="352851"/>
    <lineage>
        <taxon>Eukaryota</taxon>
        <taxon>Fungi</taxon>
        <taxon>Dikarya</taxon>
        <taxon>Ascomycota</taxon>
        <taxon>Pezizomycotina</taxon>
        <taxon>Leotiomycetes</taxon>
        <taxon>Helotiales</taxon>
        <taxon>Sclerotiniaceae</taxon>
        <taxon>Sclerotinia</taxon>
    </lineage>
</organism>
<reference evidence="2" key="1">
    <citation type="submission" date="2022-11" db="EMBL/GenBank/DDBJ databases">
        <title>Genome Resource of Sclerotinia nivalis Strain SnTB1, a Plant Pathogen Isolated from American Ginseng.</title>
        <authorList>
            <person name="Fan S."/>
        </authorList>
    </citation>
    <scope>NUCLEOTIDE SEQUENCE</scope>
    <source>
        <strain evidence="2">SnTB1</strain>
    </source>
</reference>
<gene>
    <name evidence="2" type="ORF">OCU04_003615</name>
</gene>
<evidence type="ECO:0000256" key="1">
    <source>
        <dbReference type="SAM" id="MobiDB-lite"/>
    </source>
</evidence>
<accession>A0A9X0AVR7</accession>
<protein>
    <submittedName>
        <fullName evidence="2">Uncharacterized protein</fullName>
    </submittedName>
</protein>
<feature type="region of interest" description="Disordered" evidence="1">
    <location>
        <begin position="1"/>
        <end position="28"/>
    </location>
</feature>
<dbReference type="OrthoDB" id="3521731at2759"/>
<name>A0A9X0AVR7_9HELO</name>
<dbReference type="Proteomes" id="UP001152300">
    <property type="component" value="Unassembled WGS sequence"/>
</dbReference>
<proteinExistence type="predicted"/>
<dbReference type="EMBL" id="JAPEIS010000003">
    <property type="protein sequence ID" value="KAJ8068038.1"/>
    <property type="molecule type" value="Genomic_DNA"/>
</dbReference>
<evidence type="ECO:0000313" key="2">
    <source>
        <dbReference type="EMBL" id="KAJ8068038.1"/>
    </source>
</evidence>